<dbReference type="InterPro" id="IPR041712">
    <property type="entry name" value="DHPS-like_MBL-fold"/>
</dbReference>
<dbReference type="GO" id="GO:0016740">
    <property type="term" value="F:transferase activity"/>
    <property type="evidence" value="ECO:0007669"/>
    <property type="project" value="TreeGrafter"/>
</dbReference>
<proteinExistence type="predicted"/>
<sequence length="220" mass="24642">MMKLKILYDNEAEKPLVSSWGFSAFIEGEKENVLFDTGDKGGVLKNNMDEMGIEVDSVDKIVISHEHHDHTGGLFDILDDSMEVYLLKAFSKRFKDKVKRKGQLVEVKDTQDISEDIKTTGKIGSSIVEQSLLLDYKDGYIVLTGCAHPGLSKILKEASRYGDIKGAVGGFHGFDKLVELDDLSIIVPCHCTKYKNKIRNKYPERSMDCYAGLELDLEGE</sequence>
<organism evidence="2">
    <name type="scientific">uncultured organism</name>
    <dbReference type="NCBI Taxonomy" id="155900"/>
    <lineage>
        <taxon>unclassified sequences</taxon>
        <taxon>environmental samples</taxon>
    </lineage>
</organism>
<evidence type="ECO:0000259" key="1">
    <source>
        <dbReference type="SMART" id="SM00849"/>
    </source>
</evidence>
<name>M1PVA3_9ZZZZ</name>
<dbReference type="PANTHER" id="PTHR13754">
    <property type="entry name" value="METALLO-BETA-LACTAMASE SUPERFAMILY PROTEIN"/>
    <property type="match status" value="1"/>
</dbReference>
<dbReference type="PANTHER" id="PTHR13754:SF13">
    <property type="entry name" value="METALLO-BETA-LACTAMASE SUPERFAMILY PROTEIN (AFU_ORTHOLOGUE AFUA_3G07630)"/>
    <property type="match status" value="1"/>
</dbReference>
<dbReference type="AlphaFoldDB" id="M1PVA3"/>
<evidence type="ECO:0000313" key="2">
    <source>
        <dbReference type="EMBL" id="AGF93054.1"/>
    </source>
</evidence>
<dbReference type="CDD" id="cd07713">
    <property type="entry name" value="DHPS-like_MBL-fold"/>
    <property type="match status" value="1"/>
</dbReference>
<dbReference type="InterPro" id="IPR001279">
    <property type="entry name" value="Metallo-B-lactamas"/>
</dbReference>
<feature type="domain" description="Metallo-beta-lactamase" evidence="1">
    <location>
        <begin position="20"/>
        <end position="190"/>
    </location>
</feature>
<dbReference type="Pfam" id="PF00753">
    <property type="entry name" value="Lactamase_B"/>
    <property type="match status" value="1"/>
</dbReference>
<dbReference type="InterPro" id="IPR036866">
    <property type="entry name" value="RibonucZ/Hydroxyglut_hydro"/>
</dbReference>
<dbReference type="SUPFAM" id="SSF56281">
    <property type="entry name" value="Metallo-hydrolase/oxidoreductase"/>
    <property type="match status" value="1"/>
</dbReference>
<gene>
    <name evidence="2" type="ORF">FLSS-8_0024</name>
</gene>
<dbReference type="SMART" id="SM00849">
    <property type="entry name" value="Lactamase_B"/>
    <property type="match status" value="1"/>
</dbReference>
<reference evidence="2" key="1">
    <citation type="journal article" date="2013" name="Syst. Appl. Microbiol.">
        <title>New insights into the archaeal diversity of a hypersaline microbial mat obtained by a metagenomic approach.</title>
        <authorList>
            <person name="Lopez-Lopez A."/>
            <person name="Richter M."/>
            <person name="Pena A."/>
            <person name="Tamames J."/>
            <person name="Rossello-Mora R."/>
        </authorList>
    </citation>
    <scope>NUCLEOTIDE SEQUENCE</scope>
</reference>
<dbReference type="EMBL" id="JX684080">
    <property type="protein sequence ID" value="AGF93054.1"/>
    <property type="molecule type" value="Genomic_DNA"/>
</dbReference>
<accession>M1PVA3</accession>
<dbReference type="Gene3D" id="3.60.15.10">
    <property type="entry name" value="Ribonuclease Z/Hydroxyacylglutathione hydrolase-like"/>
    <property type="match status" value="1"/>
</dbReference>
<dbReference type="InterPro" id="IPR052926">
    <property type="entry name" value="Metallo-beta-lactamase_dom"/>
</dbReference>
<protein>
    <submittedName>
        <fullName evidence="2">Beta-lactamase domain protein</fullName>
    </submittedName>
</protein>